<comment type="caution">
    <text evidence="1">The sequence shown here is derived from an EMBL/GenBank/DDBJ whole genome shotgun (WGS) entry which is preliminary data.</text>
</comment>
<accession>A0A8J7PDV2</accession>
<sequence>MKLTEDSAAITGAIANCPTSATINPAHSEIDFDVLTPLLFLLPSNIKTFL</sequence>
<name>A0A8J7PDV2_9BACT</name>
<organism evidence="1 2">
    <name type="scientific">Candidatus Obscuribacter phosphatis</name>
    <dbReference type="NCBI Taxonomy" id="1906157"/>
    <lineage>
        <taxon>Bacteria</taxon>
        <taxon>Bacillati</taxon>
        <taxon>Candidatus Melainabacteria</taxon>
        <taxon>Candidatus Obscuribacterales</taxon>
        <taxon>Candidatus Obscuribacteraceae</taxon>
        <taxon>Candidatus Obscuribacter</taxon>
    </lineage>
</organism>
<evidence type="ECO:0000313" key="1">
    <source>
        <dbReference type="EMBL" id="MBN8659903.1"/>
    </source>
</evidence>
<proteinExistence type="predicted"/>
<dbReference type="EMBL" id="JAFLCK010000006">
    <property type="protein sequence ID" value="MBN8659903.1"/>
    <property type="molecule type" value="Genomic_DNA"/>
</dbReference>
<gene>
    <name evidence="1" type="ORF">J0M35_06040</name>
</gene>
<evidence type="ECO:0000313" key="2">
    <source>
        <dbReference type="Proteomes" id="UP000664277"/>
    </source>
</evidence>
<reference evidence="1" key="1">
    <citation type="submission" date="2021-02" db="EMBL/GenBank/DDBJ databases">
        <title>Genome-Resolved Metagenomics of a Microbial Community Performing Photosynthetic Biological Nutrient Removal.</title>
        <authorList>
            <person name="Mcdaniel E.A."/>
        </authorList>
    </citation>
    <scope>NUCLEOTIDE SEQUENCE</scope>
    <source>
        <strain evidence="1">UWPOB_OBS1</strain>
    </source>
</reference>
<dbReference type="Proteomes" id="UP000664277">
    <property type="component" value="Unassembled WGS sequence"/>
</dbReference>
<protein>
    <submittedName>
        <fullName evidence="1">Uncharacterized protein</fullName>
    </submittedName>
</protein>
<dbReference type="AlphaFoldDB" id="A0A8J7PDV2"/>